<organism evidence="2 3">
    <name type="scientific">Polarella glacialis</name>
    <name type="common">Dinoflagellate</name>
    <dbReference type="NCBI Taxonomy" id="89957"/>
    <lineage>
        <taxon>Eukaryota</taxon>
        <taxon>Sar</taxon>
        <taxon>Alveolata</taxon>
        <taxon>Dinophyceae</taxon>
        <taxon>Suessiales</taxon>
        <taxon>Suessiaceae</taxon>
        <taxon>Polarella</taxon>
    </lineage>
</organism>
<reference evidence="2" key="1">
    <citation type="submission" date="2021-02" db="EMBL/GenBank/DDBJ databases">
        <authorList>
            <person name="Dougan E. K."/>
            <person name="Rhodes N."/>
            <person name="Thang M."/>
            <person name="Chan C."/>
        </authorList>
    </citation>
    <scope>NUCLEOTIDE SEQUENCE</scope>
</reference>
<dbReference type="CDD" id="cd10527">
    <property type="entry name" value="SET_LSMT"/>
    <property type="match status" value="1"/>
</dbReference>
<evidence type="ECO:0008006" key="4">
    <source>
        <dbReference type="Google" id="ProtNLM"/>
    </source>
</evidence>
<dbReference type="SUPFAM" id="SSF82199">
    <property type="entry name" value="SET domain"/>
    <property type="match status" value="1"/>
</dbReference>
<feature type="region of interest" description="Disordered" evidence="1">
    <location>
        <begin position="176"/>
        <end position="239"/>
    </location>
</feature>
<feature type="region of interest" description="Disordered" evidence="1">
    <location>
        <begin position="25"/>
        <end position="45"/>
    </location>
</feature>
<dbReference type="Gene3D" id="3.90.1410.10">
    <property type="entry name" value="set domain protein methyltransferase, domain 1"/>
    <property type="match status" value="1"/>
</dbReference>
<feature type="compositionally biased region" description="Low complexity" evidence="1">
    <location>
        <begin position="180"/>
        <end position="236"/>
    </location>
</feature>
<proteinExistence type="predicted"/>
<accession>A0A813LZJ1</accession>
<evidence type="ECO:0000256" key="1">
    <source>
        <dbReference type="SAM" id="MobiDB-lite"/>
    </source>
</evidence>
<dbReference type="AlphaFoldDB" id="A0A813LZJ1"/>
<dbReference type="InterPro" id="IPR046341">
    <property type="entry name" value="SET_dom_sf"/>
</dbReference>
<dbReference type="Proteomes" id="UP000626109">
    <property type="component" value="Unassembled WGS sequence"/>
</dbReference>
<evidence type="ECO:0000313" key="3">
    <source>
        <dbReference type="Proteomes" id="UP000626109"/>
    </source>
</evidence>
<gene>
    <name evidence="2" type="ORF">PGLA2088_LOCUS48470</name>
</gene>
<protein>
    <recommendedName>
        <fullName evidence="4">SET domain-containing protein</fullName>
    </recommendedName>
</protein>
<sequence length="555" mass="60379">MASMLALRLPQPQQAPAAAARRAELKSHGEHRQLAIPGSAPSSDRRVDARALATLALASIPVHWGLRNRRRCLQLAATSSQRGFGGVSETTLPGVATAIPDKVLVATKPPRSATQLVADFGLEDADKGDAGNRSKLRDKATTPLSEASELLKWLKGLGCTGIDAVEIRSSRKRGVWFRNPPQSSTSAAMSSELSSPSSSSSSSSSSKPRATATTTAPTTASSSSSPAASPSDESSTVGDHGCEVLVVPREAWISVPMSEDAEDDAEVELTWKLLQERWKGSKSFYAPYVDFLWKQKLSHHPMLWDEHEVEWLRGCDSAHKAVLELRQTSSRRLVRLLERAQAQGGLQEASFSEEELRFALCLVEGRCSLAEGAAEGDAPLAALVPLIDHICHDASGSPRLQIVEREGVFGGAHNQVLLPIRVQKDNWRETPEDVKAAKLKLLAERGGLDLRDEEAEPCLQLPHDFDPQGRLLPTARFITTPVKVMEGDSMEEACQELFAKLFARCDLSLLPGNLAMLEALPTDEDRERRKVSASRAQLLQRLLQAEAPVIEARMK</sequence>
<comment type="caution">
    <text evidence="2">The sequence shown here is derived from an EMBL/GenBank/DDBJ whole genome shotgun (WGS) entry which is preliminary data.</text>
</comment>
<evidence type="ECO:0000313" key="2">
    <source>
        <dbReference type="EMBL" id="CAE8736775.1"/>
    </source>
</evidence>
<dbReference type="EMBL" id="CAJNNW010036692">
    <property type="protein sequence ID" value="CAE8736775.1"/>
    <property type="molecule type" value="Genomic_DNA"/>
</dbReference>
<name>A0A813LZJ1_POLGL</name>